<dbReference type="PROSITE" id="PS50850">
    <property type="entry name" value="MFS"/>
    <property type="match status" value="1"/>
</dbReference>
<keyword evidence="4" id="KW-0762">Sugar transport</keyword>
<organism evidence="11">
    <name type="scientific">Homalodisca liturata</name>
    <dbReference type="NCBI Taxonomy" id="320908"/>
    <lineage>
        <taxon>Eukaryota</taxon>
        <taxon>Metazoa</taxon>
        <taxon>Ecdysozoa</taxon>
        <taxon>Arthropoda</taxon>
        <taxon>Hexapoda</taxon>
        <taxon>Insecta</taxon>
        <taxon>Pterygota</taxon>
        <taxon>Neoptera</taxon>
        <taxon>Paraneoptera</taxon>
        <taxon>Hemiptera</taxon>
        <taxon>Auchenorrhyncha</taxon>
        <taxon>Membracoidea</taxon>
        <taxon>Cicadellidae</taxon>
        <taxon>Cicadellinae</taxon>
        <taxon>Proconiini</taxon>
        <taxon>Homalodisca</taxon>
    </lineage>
</organism>
<dbReference type="AlphaFoldDB" id="A0A1B6HT34"/>
<feature type="transmembrane region" description="Helical" evidence="9">
    <location>
        <begin position="91"/>
        <end position="113"/>
    </location>
</feature>
<gene>
    <name evidence="11" type="ORF">g.15697</name>
</gene>
<dbReference type="SUPFAM" id="SSF103473">
    <property type="entry name" value="MFS general substrate transporter"/>
    <property type="match status" value="1"/>
</dbReference>
<dbReference type="PANTHER" id="PTHR48021:SF46">
    <property type="entry name" value="MAJOR FACILITATOR SUPERFAMILY (MFS) PROFILE DOMAIN-CONTAINING PROTEIN"/>
    <property type="match status" value="1"/>
</dbReference>
<dbReference type="InterPro" id="IPR005828">
    <property type="entry name" value="MFS_sugar_transport-like"/>
</dbReference>
<keyword evidence="6 9" id="KW-1133">Transmembrane helix</keyword>
<feature type="transmembrane region" description="Helical" evidence="9">
    <location>
        <begin position="330"/>
        <end position="348"/>
    </location>
</feature>
<feature type="region of interest" description="Disordered" evidence="8">
    <location>
        <begin position="491"/>
        <end position="514"/>
    </location>
</feature>
<comment type="subcellular location">
    <subcellularLocation>
        <location evidence="1">Cell membrane</location>
        <topology evidence="1">Multi-pass membrane protein</topology>
    </subcellularLocation>
</comment>
<dbReference type="InterPro" id="IPR020846">
    <property type="entry name" value="MFS_dom"/>
</dbReference>
<dbReference type="InterPro" id="IPR005829">
    <property type="entry name" value="Sugar_transporter_CS"/>
</dbReference>
<evidence type="ECO:0000256" key="6">
    <source>
        <dbReference type="ARBA" id="ARBA00022989"/>
    </source>
</evidence>
<feature type="domain" description="Major facilitator superfamily (MFS) profile" evidence="10">
    <location>
        <begin position="45"/>
        <end position="481"/>
    </location>
</feature>
<dbReference type="EMBL" id="GECU01029862">
    <property type="protein sequence ID" value="JAS77844.1"/>
    <property type="molecule type" value="Transcribed_RNA"/>
</dbReference>
<dbReference type="GO" id="GO:0005886">
    <property type="term" value="C:plasma membrane"/>
    <property type="evidence" value="ECO:0007669"/>
    <property type="project" value="UniProtKB-SubCell"/>
</dbReference>
<evidence type="ECO:0000259" key="10">
    <source>
        <dbReference type="PROSITE" id="PS50850"/>
    </source>
</evidence>
<name>A0A1B6HT34_9HEMI</name>
<evidence type="ECO:0000256" key="1">
    <source>
        <dbReference type="ARBA" id="ARBA00004651"/>
    </source>
</evidence>
<reference evidence="11" key="1">
    <citation type="submission" date="2015-11" db="EMBL/GenBank/DDBJ databases">
        <title>De novo transcriptome assembly of four potential Pierce s Disease insect vectors from Arizona vineyards.</title>
        <authorList>
            <person name="Tassone E.E."/>
        </authorList>
    </citation>
    <scope>NUCLEOTIDE SEQUENCE</scope>
</reference>
<feature type="transmembrane region" description="Helical" evidence="9">
    <location>
        <begin position="122"/>
        <end position="140"/>
    </location>
</feature>
<feature type="transmembrane region" description="Helical" evidence="9">
    <location>
        <begin position="426"/>
        <end position="447"/>
    </location>
</feature>
<feature type="transmembrane region" description="Helical" evidence="9">
    <location>
        <begin position="289"/>
        <end position="310"/>
    </location>
</feature>
<dbReference type="PROSITE" id="PS00217">
    <property type="entry name" value="SUGAR_TRANSPORT_2"/>
    <property type="match status" value="1"/>
</dbReference>
<evidence type="ECO:0000256" key="2">
    <source>
        <dbReference type="ARBA" id="ARBA00022448"/>
    </source>
</evidence>
<keyword evidence="7 9" id="KW-0472">Membrane</keyword>
<feature type="transmembrane region" description="Helical" evidence="9">
    <location>
        <begin position="146"/>
        <end position="167"/>
    </location>
</feature>
<feature type="non-terminal residue" evidence="11">
    <location>
        <position position="1"/>
    </location>
</feature>
<dbReference type="PANTHER" id="PTHR48021">
    <property type="match status" value="1"/>
</dbReference>
<dbReference type="Gene3D" id="1.20.1250.20">
    <property type="entry name" value="MFS general substrate transporter like domains"/>
    <property type="match status" value="1"/>
</dbReference>
<dbReference type="InterPro" id="IPR050549">
    <property type="entry name" value="MFS_Trehalose_Transporter"/>
</dbReference>
<feature type="transmembrane region" description="Helical" evidence="9">
    <location>
        <begin position="355"/>
        <end position="376"/>
    </location>
</feature>
<feature type="transmembrane region" description="Helical" evidence="9">
    <location>
        <begin position="396"/>
        <end position="414"/>
    </location>
</feature>
<evidence type="ECO:0000256" key="8">
    <source>
        <dbReference type="SAM" id="MobiDB-lite"/>
    </source>
</evidence>
<proteinExistence type="predicted"/>
<evidence type="ECO:0000256" key="7">
    <source>
        <dbReference type="ARBA" id="ARBA00023136"/>
    </source>
</evidence>
<feature type="transmembrane region" description="Helical" evidence="9">
    <location>
        <begin position="459"/>
        <end position="478"/>
    </location>
</feature>
<protein>
    <recommendedName>
        <fullName evidence="10">Major facilitator superfamily (MFS) profile domain-containing protein</fullName>
    </recommendedName>
</protein>
<dbReference type="FunFam" id="1.20.1250.20:FF:000218">
    <property type="entry name" value="facilitated trehalose transporter Tret1"/>
    <property type="match status" value="1"/>
</dbReference>
<feature type="transmembrane region" description="Helical" evidence="9">
    <location>
        <begin position="50"/>
        <end position="71"/>
    </location>
</feature>
<keyword evidence="2" id="KW-0813">Transport</keyword>
<dbReference type="GO" id="GO:0022857">
    <property type="term" value="F:transmembrane transporter activity"/>
    <property type="evidence" value="ECO:0007669"/>
    <property type="project" value="InterPro"/>
</dbReference>
<feature type="transmembrane region" description="Helical" evidence="9">
    <location>
        <begin position="203"/>
        <end position="224"/>
    </location>
</feature>
<sequence length="514" mass="56879">RLIPVARAVVHLSARKFFSKAERGLTKNSVAMAFSLLPTTPAEKAKFRQYLATITVTLGMSIVGEMFGWPSPTLPKLQHNVAHLQLDHRQISWVVSLLYLGNMLSPIPAGFLMDRLGRKRSLVLLSVLPISSWVLILLARSAVHLYAARLLAGFWIGIITTVSPIYIGEIAEPRIRGALGNFVSLMTYSGDLFVYIIGPYVSYHSLAIIAGLVPVLFLLTFSFMPESPYYYLMHKEKSKARDSLSWFRGDKDKEELEIEIDKMEENVMRQMQNKGRIIDIFTSAANRKAFVIVQMMAIFVKFSGTGVMMAFASTTLPKDAFKSLGPSECVIILGFTWVVFAMVSMLLVDRLGRKIMLSFSSFGCGIAMLLAGTWFYLDSATSVDVHSTNWIPFTSFVFHGIVYSLGLGPIGMAIKGEMLAANIKANVSAITSIVLASSSLFLNRIYLLIADSLGMYVNYWMFAASCFLATVFTATVVVETKGKTLQEIQDELARGKPSKNQRQEGSGLALNNKS</sequence>
<keyword evidence="5 9" id="KW-0812">Transmembrane</keyword>
<dbReference type="PROSITE" id="PS00216">
    <property type="entry name" value="SUGAR_TRANSPORT_1"/>
    <property type="match status" value="2"/>
</dbReference>
<evidence type="ECO:0000256" key="4">
    <source>
        <dbReference type="ARBA" id="ARBA00022597"/>
    </source>
</evidence>
<evidence type="ECO:0000256" key="5">
    <source>
        <dbReference type="ARBA" id="ARBA00022692"/>
    </source>
</evidence>
<feature type="compositionally biased region" description="Polar residues" evidence="8">
    <location>
        <begin position="498"/>
        <end position="514"/>
    </location>
</feature>
<dbReference type="InterPro" id="IPR036259">
    <property type="entry name" value="MFS_trans_sf"/>
</dbReference>
<keyword evidence="3" id="KW-1003">Cell membrane</keyword>
<evidence type="ECO:0000256" key="3">
    <source>
        <dbReference type="ARBA" id="ARBA00022475"/>
    </source>
</evidence>
<evidence type="ECO:0000313" key="11">
    <source>
        <dbReference type="EMBL" id="JAS77844.1"/>
    </source>
</evidence>
<evidence type="ECO:0000256" key="9">
    <source>
        <dbReference type="SAM" id="Phobius"/>
    </source>
</evidence>
<accession>A0A1B6HT34</accession>
<dbReference type="Pfam" id="PF00083">
    <property type="entry name" value="Sugar_tr"/>
    <property type="match status" value="1"/>
</dbReference>
<feature type="transmembrane region" description="Helical" evidence="9">
    <location>
        <begin position="179"/>
        <end position="197"/>
    </location>
</feature>